<feature type="chain" id="PRO_5046579546" evidence="1">
    <location>
        <begin position="16"/>
        <end position="235"/>
    </location>
</feature>
<dbReference type="Proteomes" id="UP000823941">
    <property type="component" value="Chromosome 14"/>
</dbReference>
<protein>
    <submittedName>
        <fullName evidence="2">Uncharacterized protein</fullName>
    </submittedName>
</protein>
<organism evidence="2 3">
    <name type="scientific">Plutella xylostella</name>
    <name type="common">Diamondback moth</name>
    <name type="synonym">Plutella maculipennis</name>
    <dbReference type="NCBI Taxonomy" id="51655"/>
    <lineage>
        <taxon>Eukaryota</taxon>
        <taxon>Metazoa</taxon>
        <taxon>Ecdysozoa</taxon>
        <taxon>Arthropoda</taxon>
        <taxon>Hexapoda</taxon>
        <taxon>Insecta</taxon>
        <taxon>Pterygota</taxon>
        <taxon>Neoptera</taxon>
        <taxon>Endopterygota</taxon>
        <taxon>Lepidoptera</taxon>
        <taxon>Glossata</taxon>
        <taxon>Ditrysia</taxon>
        <taxon>Yponomeutoidea</taxon>
        <taxon>Plutellidae</taxon>
        <taxon>Plutella</taxon>
    </lineage>
</organism>
<keyword evidence="3" id="KW-1185">Reference proteome</keyword>
<evidence type="ECO:0000256" key="1">
    <source>
        <dbReference type="SAM" id="SignalP"/>
    </source>
</evidence>
<dbReference type="EMBL" id="JAHIBW010000014">
    <property type="protein sequence ID" value="KAG7304796.1"/>
    <property type="molecule type" value="Genomic_DNA"/>
</dbReference>
<sequence length="235" mass="26784">MKILLVFLLVSVCVANRIDEEDKDEKHDKKQIIPGYNIPEINQEFREQDRDIYRPCNFFDLLCIRRYLSRHSSCKIAIGSVPDPLYRAQSTTYYPTFNVINRKDKLTVLQVEFQNVTLSARSVSFRFNRRGQEPAVTNTTTDNEVHFSFSTTTVFRGEDHLRLANSETVAFVNTLPALMVGPDAGVHPDPTIQARYAEFMANPAVVVQEGFLTAAPFFAGTYIQYVLCDFGLLLK</sequence>
<evidence type="ECO:0000313" key="2">
    <source>
        <dbReference type="EMBL" id="KAG7304796.1"/>
    </source>
</evidence>
<comment type="caution">
    <text evidence="2">The sequence shown here is derived from an EMBL/GenBank/DDBJ whole genome shotgun (WGS) entry which is preliminary data.</text>
</comment>
<feature type="signal peptide" evidence="1">
    <location>
        <begin position="1"/>
        <end position="15"/>
    </location>
</feature>
<name>A0ABQ7QHU2_PLUXY</name>
<keyword evidence="1" id="KW-0732">Signal</keyword>
<reference evidence="2 3" key="1">
    <citation type="submission" date="2021-06" db="EMBL/GenBank/DDBJ databases">
        <title>A haploid diamondback moth (Plutella xylostella L.) genome assembly resolves 31 chromosomes and identifies a diamide resistance mutation.</title>
        <authorList>
            <person name="Ward C.M."/>
            <person name="Perry K.D."/>
            <person name="Baker G."/>
            <person name="Powis K."/>
            <person name="Heckel D.G."/>
            <person name="Baxter S.W."/>
        </authorList>
    </citation>
    <scope>NUCLEOTIDE SEQUENCE [LARGE SCALE GENOMIC DNA]</scope>
    <source>
        <strain evidence="2 3">LV</strain>
        <tissue evidence="2">Single pupa</tissue>
    </source>
</reference>
<accession>A0ABQ7QHU2</accession>
<gene>
    <name evidence="2" type="ORF">JYU34_010162</name>
</gene>
<proteinExistence type="predicted"/>
<evidence type="ECO:0000313" key="3">
    <source>
        <dbReference type="Proteomes" id="UP000823941"/>
    </source>
</evidence>